<dbReference type="InterPro" id="IPR038385">
    <property type="entry name" value="Sua5/YwlC_C"/>
</dbReference>
<dbReference type="InterPro" id="IPR006070">
    <property type="entry name" value="Sua5-like_dom"/>
</dbReference>
<proteinExistence type="inferred from homology"/>
<feature type="binding site" evidence="14">
    <location>
        <position position="121"/>
    </location>
    <ligand>
        <name>L-threonine</name>
        <dbReference type="ChEBI" id="CHEBI:57926"/>
    </ligand>
</feature>
<dbReference type="GO" id="GO:0000049">
    <property type="term" value="F:tRNA binding"/>
    <property type="evidence" value="ECO:0007669"/>
    <property type="project" value="TreeGrafter"/>
</dbReference>
<feature type="binding site" evidence="14">
    <location>
        <position position="117"/>
    </location>
    <ligand>
        <name>ATP</name>
        <dbReference type="ChEBI" id="CHEBI:30616"/>
    </ligand>
</feature>
<sequence>MTKVWRIDPLHPESPALEEAGELLKRGELVAFPTETVYGLGAVVREEALCRVFAVKGRPARKPLTLHLADPEEVSRYVKEVSSVAGRLISSFWPGPLTLILPAASGLPPSLTAGRETVGVRVPDHAVARKLIRTVGLPLAAPSANLSGRPAPTRAEHVLAELGGKIAGVLDGGPTPLGIESTVVEVRGEELVVRRVGALLPEEIEERTGIKPLVDLARGSWRLKAPLVLVEGEEPEPVVARVMAEASRQDRVGRRVGVLTREERVALYRPFTVLACGRVRDGSRSVAAAFYAALRDIEGRVEIIVAEAVVAEVGKAVLLRLREMAAERYKVGRVGRS</sequence>
<evidence type="ECO:0000256" key="10">
    <source>
        <dbReference type="ARBA" id="ARBA00022840"/>
    </source>
</evidence>
<feature type="binding site" evidence="14">
    <location>
        <position position="141"/>
    </location>
    <ligand>
        <name>L-threonine</name>
        <dbReference type="ChEBI" id="CHEBI:57926"/>
    </ligand>
</feature>
<organism evidence="16 17">
    <name type="scientific">Ammonifex thiophilus</name>
    <dbReference type="NCBI Taxonomy" id="444093"/>
    <lineage>
        <taxon>Bacteria</taxon>
        <taxon>Bacillati</taxon>
        <taxon>Bacillota</taxon>
        <taxon>Clostridia</taxon>
        <taxon>Thermoanaerobacterales</taxon>
        <taxon>Thermoanaerobacteraceae</taxon>
        <taxon>Ammonifex</taxon>
    </lineage>
</organism>
<dbReference type="RefSeq" id="WP_115791522.1">
    <property type="nucleotide sequence ID" value="NZ_QSLN01000001.1"/>
</dbReference>
<evidence type="ECO:0000256" key="8">
    <source>
        <dbReference type="ARBA" id="ARBA00022695"/>
    </source>
</evidence>
<evidence type="ECO:0000256" key="4">
    <source>
        <dbReference type="ARBA" id="ARBA00015492"/>
    </source>
</evidence>
<comment type="caution">
    <text evidence="16">The sequence shown here is derived from an EMBL/GenBank/DDBJ whole genome shotgun (WGS) entry which is preliminary data.</text>
</comment>
<dbReference type="InterPro" id="IPR050156">
    <property type="entry name" value="TC-AMP_synthase_SUA5"/>
</dbReference>
<dbReference type="SUPFAM" id="SSF55821">
    <property type="entry name" value="YrdC/RibB"/>
    <property type="match status" value="1"/>
</dbReference>
<feature type="binding site" evidence="14">
    <location>
        <position position="195"/>
    </location>
    <ligand>
        <name>ATP</name>
        <dbReference type="ChEBI" id="CHEBI:30616"/>
    </ligand>
</feature>
<feature type="binding site" evidence="14">
    <location>
        <position position="58"/>
    </location>
    <ligand>
        <name>ATP</name>
        <dbReference type="ChEBI" id="CHEBI:30616"/>
    </ligand>
</feature>
<dbReference type="GO" id="GO:0006450">
    <property type="term" value="P:regulation of translational fidelity"/>
    <property type="evidence" value="ECO:0007669"/>
    <property type="project" value="TreeGrafter"/>
</dbReference>
<protein>
    <recommendedName>
        <fullName evidence="4 13">Threonylcarbamoyl-AMP synthase</fullName>
        <shortName evidence="13">TC-AMP synthase</shortName>
        <ecNumber evidence="3 13">2.7.7.87</ecNumber>
    </recommendedName>
    <alternativeName>
        <fullName evidence="11 13">L-threonylcarbamoyladenylate synthase</fullName>
    </alternativeName>
</protein>
<dbReference type="GO" id="GO:0005524">
    <property type="term" value="F:ATP binding"/>
    <property type="evidence" value="ECO:0007669"/>
    <property type="project" value="UniProtKB-UniRule"/>
</dbReference>
<comment type="catalytic activity">
    <reaction evidence="12 13">
        <text>L-threonine + hydrogencarbonate + ATP = L-threonylcarbamoyladenylate + diphosphate + H2O</text>
        <dbReference type="Rhea" id="RHEA:36407"/>
        <dbReference type="ChEBI" id="CHEBI:15377"/>
        <dbReference type="ChEBI" id="CHEBI:17544"/>
        <dbReference type="ChEBI" id="CHEBI:30616"/>
        <dbReference type="ChEBI" id="CHEBI:33019"/>
        <dbReference type="ChEBI" id="CHEBI:57926"/>
        <dbReference type="ChEBI" id="CHEBI:73682"/>
        <dbReference type="EC" id="2.7.7.87"/>
    </reaction>
</comment>
<dbReference type="OrthoDB" id="9814580at2"/>
<feature type="binding site" evidence="14">
    <location>
        <position position="181"/>
    </location>
    <ligand>
        <name>L-threonine</name>
        <dbReference type="ChEBI" id="CHEBI:57926"/>
    </ligand>
</feature>
<dbReference type="GO" id="GO:0061710">
    <property type="term" value="F:L-threonylcarbamoyladenylate synthase"/>
    <property type="evidence" value="ECO:0007669"/>
    <property type="project" value="UniProtKB-EC"/>
</dbReference>
<dbReference type="Pfam" id="PF01300">
    <property type="entry name" value="Sua5_yciO_yrdC"/>
    <property type="match status" value="1"/>
</dbReference>
<name>A0A3D8P5C7_9THEO</name>
<dbReference type="InterPro" id="IPR005145">
    <property type="entry name" value="Sua5_C"/>
</dbReference>
<dbReference type="EC" id="2.7.7.87" evidence="3 13"/>
<dbReference type="GO" id="GO:0005737">
    <property type="term" value="C:cytoplasm"/>
    <property type="evidence" value="ECO:0007669"/>
    <property type="project" value="UniProtKB-SubCell"/>
</dbReference>
<evidence type="ECO:0000313" key="17">
    <source>
        <dbReference type="Proteomes" id="UP000256329"/>
    </source>
</evidence>
<evidence type="ECO:0000256" key="6">
    <source>
        <dbReference type="ARBA" id="ARBA00022679"/>
    </source>
</evidence>
<dbReference type="GO" id="GO:0008033">
    <property type="term" value="P:tRNA processing"/>
    <property type="evidence" value="ECO:0007669"/>
    <property type="project" value="UniProtKB-KW"/>
</dbReference>
<dbReference type="InterPro" id="IPR010923">
    <property type="entry name" value="T(6)A37_SUA5"/>
</dbReference>
<feature type="binding site" evidence="14">
    <location>
        <position position="36"/>
    </location>
    <ligand>
        <name>L-threonine</name>
        <dbReference type="ChEBI" id="CHEBI:57926"/>
    </ligand>
</feature>
<dbReference type="NCBIfam" id="TIGR00057">
    <property type="entry name" value="L-threonylcarbamoyladenylate synthase"/>
    <property type="match status" value="1"/>
</dbReference>
<evidence type="ECO:0000259" key="15">
    <source>
        <dbReference type="PROSITE" id="PS51163"/>
    </source>
</evidence>
<evidence type="ECO:0000256" key="3">
    <source>
        <dbReference type="ARBA" id="ARBA00012584"/>
    </source>
</evidence>
<evidence type="ECO:0000256" key="12">
    <source>
        <dbReference type="ARBA" id="ARBA00048366"/>
    </source>
</evidence>
<evidence type="ECO:0000256" key="1">
    <source>
        <dbReference type="ARBA" id="ARBA00004496"/>
    </source>
</evidence>
<evidence type="ECO:0000313" key="16">
    <source>
        <dbReference type="EMBL" id="RDV84524.1"/>
    </source>
</evidence>
<comment type="similarity">
    <text evidence="2 13">Belongs to the SUA5 family.</text>
</comment>
<dbReference type="PANTHER" id="PTHR17490:SF16">
    <property type="entry name" value="THREONYLCARBAMOYL-AMP SYNTHASE"/>
    <property type="match status" value="1"/>
</dbReference>
<dbReference type="AlphaFoldDB" id="A0A3D8P5C7"/>
<keyword evidence="5 13" id="KW-0963">Cytoplasm</keyword>
<evidence type="ECO:0000256" key="2">
    <source>
        <dbReference type="ARBA" id="ARBA00007663"/>
    </source>
</evidence>
<dbReference type="Gene3D" id="3.90.870.10">
    <property type="entry name" value="DHBP synthase"/>
    <property type="match status" value="1"/>
</dbReference>
<accession>A0A3D8P5C7</accession>
<feature type="binding site" evidence="14">
    <location>
        <position position="67"/>
    </location>
    <ligand>
        <name>L-threonine</name>
        <dbReference type="ChEBI" id="CHEBI:57926"/>
    </ligand>
</feature>
<evidence type="ECO:0000256" key="13">
    <source>
        <dbReference type="PIRNR" id="PIRNR004930"/>
    </source>
</evidence>
<dbReference type="Pfam" id="PF03481">
    <property type="entry name" value="Sua5_C"/>
    <property type="match status" value="1"/>
</dbReference>
<evidence type="ECO:0000256" key="9">
    <source>
        <dbReference type="ARBA" id="ARBA00022741"/>
    </source>
</evidence>
<evidence type="ECO:0000256" key="5">
    <source>
        <dbReference type="ARBA" id="ARBA00022490"/>
    </source>
</evidence>
<dbReference type="PANTHER" id="PTHR17490">
    <property type="entry name" value="SUA5"/>
    <property type="match status" value="1"/>
</dbReference>
<evidence type="ECO:0000256" key="7">
    <source>
        <dbReference type="ARBA" id="ARBA00022694"/>
    </source>
</evidence>
<keyword evidence="8 13" id="KW-0548">Nucleotidyltransferase</keyword>
<dbReference type="Gene3D" id="3.40.50.11030">
    <property type="entry name" value="Threonylcarbamoyl-AMP synthase, C-terminal domain"/>
    <property type="match status" value="1"/>
</dbReference>
<keyword evidence="10 13" id="KW-0067">ATP-binding</keyword>
<dbReference type="GO" id="GO:0003725">
    <property type="term" value="F:double-stranded RNA binding"/>
    <property type="evidence" value="ECO:0007669"/>
    <property type="project" value="UniProtKB-UniRule"/>
</dbReference>
<reference evidence="16 17" key="1">
    <citation type="submission" date="2018-08" db="EMBL/GenBank/DDBJ databases">
        <title>Form III RuBisCO-mediated autotrophy in Thermodesulfobium bacteria.</title>
        <authorList>
            <person name="Toshchakov S.V."/>
            <person name="Kublanov I.V."/>
            <person name="Frolov E."/>
            <person name="Bonch-Osmolovskaya E.A."/>
            <person name="Tourova T.P."/>
            <person name="Chernych N.A."/>
            <person name="Lebedinsky A.V."/>
        </authorList>
    </citation>
    <scope>NUCLEOTIDE SEQUENCE [LARGE SCALE GENOMIC DNA]</scope>
    <source>
        <strain evidence="16 17">SR</strain>
    </source>
</reference>
<dbReference type="EMBL" id="QSLN01000001">
    <property type="protein sequence ID" value="RDV84524.1"/>
    <property type="molecule type" value="Genomic_DNA"/>
</dbReference>
<evidence type="ECO:0000256" key="11">
    <source>
        <dbReference type="ARBA" id="ARBA00029774"/>
    </source>
</evidence>
<dbReference type="PROSITE" id="PS51163">
    <property type="entry name" value="YRDC"/>
    <property type="match status" value="1"/>
</dbReference>
<keyword evidence="17" id="KW-1185">Reference proteome</keyword>
<comment type="subcellular location">
    <subcellularLocation>
        <location evidence="1 13">Cytoplasm</location>
    </subcellularLocation>
</comment>
<comment type="function">
    <text evidence="13">Required for the formation of a threonylcarbamoyl group on adenosine at position 37 (t(6)A37) in tRNAs that read codons beginning with adenine.</text>
</comment>
<keyword evidence="7 13" id="KW-0819">tRNA processing</keyword>
<dbReference type="PIRSF" id="PIRSF004930">
    <property type="entry name" value="Tln_factor_SUA5"/>
    <property type="match status" value="1"/>
</dbReference>
<evidence type="ECO:0000256" key="14">
    <source>
        <dbReference type="PIRSR" id="PIRSR004930-1"/>
    </source>
</evidence>
<keyword evidence="6 13" id="KW-0808">Transferase</keyword>
<dbReference type="InterPro" id="IPR017945">
    <property type="entry name" value="DHBP_synth_RibB-like_a/b_dom"/>
</dbReference>
<keyword evidence="9 13" id="KW-0547">Nucleotide-binding</keyword>
<dbReference type="Proteomes" id="UP000256329">
    <property type="component" value="Unassembled WGS sequence"/>
</dbReference>
<feature type="domain" description="YrdC-like" evidence="15">
    <location>
        <begin position="14"/>
        <end position="199"/>
    </location>
</feature>
<feature type="binding site" evidence="14">
    <location>
        <position position="143"/>
    </location>
    <ligand>
        <name>ATP</name>
        <dbReference type="ChEBI" id="CHEBI:30616"/>
    </ligand>
</feature>
<gene>
    <name evidence="16" type="ORF">DXX99_00245</name>
</gene>